<evidence type="ECO:0000313" key="1">
    <source>
        <dbReference type="EMBL" id="KTW31672.1"/>
    </source>
</evidence>
<evidence type="ECO:0000313" key="2">
    <source>
        <dbReference type="Proteomes" id="UP000053447"/>
    </source>
</evidence>
<comment type="caution">
    <text evidence="1">The sequence shown here is derived from an EMBL/GenBank/DDBJ whole genome shotgun (WGS) entry which is preliminary data.</text>
</comment>
<organism evidence="1 2">
    <name type="scientific">Pneumocystis jirovecii (strain RU7)</name>
    <name type="common">Human pneumocystis pneumonia agent</name>
    <dbReference type="NCBI Taxonomy" id="1408657"/>
    <lineage>
        <taxon>Eukaryota</taxon>
        <taxon>Fungi</taxon>
        <taxon>Dikarya</taxon>
        <taxon>Ascomycota</taxon>
        <taxon>Taphrinomycotina</taxon>
        <taxon>Pneumocystomycetes</taxon>
        <taxon>Pneumocystaceae</taxon>
        <taxon>Pneumocystis</taxon>
    </lineage>
</organism>
<dbReference type="RefSeq" id="XP_018230364.1">
    <property type="nucleotide sequence ID" value="XM_018373197.1"/>
</dbReference>
<dbReference type="EMBL" id="LFWA01000004">
    <property type="protein sequence ID" value="KTW31672.1"/>
    <property type="molecule type" value="Genomic_DNA"/>
</dbReference>
<dbReference type="VEuPathDB" id="FungiDB:T551_00933"/>
<gene>
    <name evidence="1" type="ORF">T551_00933</name>
</gene>
<dbReference type="Proteomes" id="UP000053447">
    <property type="component" value="Unassembled WGS sequence"/>
</dbReference>
<dbReference type="AlphaFoldDB" id="A0A0W4ZTI8"/>
<reference evidence="2" key="1">
    <citation type="journal article" date="2016" name="Nat. Commun.">
        <title>Genome analysis of three Pneumocystis species reveals adaptation mechanisms to life exclusively in mammalian hosts.</title>
        <authorList>
            <person name="Ma L."/>
            <person name="Chen Z."/>
            <person name="Huang D.W."/>
            <person name="Kutty G."/>
            <person name="Ishihara M."/>
            <person name="Wang H."/>
            <person name="Abouelleil A."/>
            <person name="Bishop L."/>
            <person name="Davey E."/>
            <person name="Deng R."/>
            <person name="Deng X."/>
            <person name="Fan L."/>
            <person name="Fantoni G."/>
            <person name="Fitzgerald M."/>
            <person name="Gogineni E."/>
            <person name="Goldberg J.M."/>
            <person name="Handley G."/>
            <person name="Hu X."/>
            <person name="Huber C."/>
            <person name="Jiao X."/>
            <person name="Jones K."/>
            <person name="Levin J.Z."/>
            <person name="Liu Y."/>
            <person name="Macdonald P."/>
            <person name="Melnikov A."/>
            <person name="Raley C."/>
            <person name="Sassi M."/>
            <person name="Sherman B.T."/>
            <person name="Song X."/>
            <person name="Sykes S."/>
            <person name="Tran B."/>
            <person name="Walsh L."/>
            <person name="Xia Y."/>
            <person name="Yang J."/>
            <person name="Young S."/>
            <person name="Zeng Q."/>
            <person name="Zheng X."/>
            <person name="Stephens R."/>
            <person name="Nusbaum C."/>
            <person name="Birren B.W."/>
            <person name="Azadi P."/>
            <person name="Lempicki R.A."/>
            <person name="Cuomo C.A."/>
            <person name="Kovacs J.A."/>
        </authorList>
    </citation>
    <scope>NUCLEOTIDE SEQUENCE [LARGE SCALE GENOMIC DNA]</scope>
    <source>
        <strain evidence="2">RU7</strain>
    </source>
</reference>
<dbReference type="GeneID" id="28939452"/>
<protein>
    <submittedName>
        <fullName evidence="1">Uncharacterized protein</fullName>
    </submittedName>
</protein>
<keyword evidence="2" id="KW-1185">Reference proteome</keyword>
<proteinExistence type="predicted"/>
<accession>A0A0W4ZTI8</accession>
<name>A0A0W4ZTI8_PNEJ7</name>
<sequence length="75" mass="8097">MSTASSAITSPYLLSQSSINTLSITSTLTSLISLSNQIYGIMFSNLEFLRVVIFTDISTLIAKAAKNSFDTSQIQ</sequence>